<evidence type="ECO:0000256" key="8">
    <source>
        <dbReference type="ARBA" id="ARBA00023136"/>
    </source>
</evidence>
<evidence type="ECO:0000256" key="9">
    <source>
        <dbReference type="ARBA" id="ARBA00023316"/>
    </source>
</evidence>
<keyword evidence="4 10" id="KW-0812">Transmembrane</keyword>
<keyword evidence="7 10" id="KW-1133">Transmembrane helix</keyword>
<evidence type="ECO:0000313" key="14">
    <source>
        <dbReference type="Proteomes" id="UP000177565"/>
    </source>
</evidence>
<feature type="domain" description="Penicillin-binding protein transpeptidase" evidence="11">
    <location>
        <begin position="231"/>
        <end position="542"/>
    </location>
</feature>
<dbReference type="SUPFAM" id="SSF56519">
    <property type="entry name" value="Penicillin binding protein dimerisation domain"/>
    <property type="match status" value="1"/>
</dbReference>
<dbReference type="InterPro" id="IPR012338">
    <property type="entry name" value="Beta-lactam/transpept-like"/>
</dbReference>
<reference evidence="13 14" key="1">
    <citation type="journal article" date="2016" name="Nat. Commun.">
        <title>Thousands of microbial genomes shed light on interconnected biogeochemical processes in an aquifer system.</title>
        <authorList>
            <person name="Anantharaman K."/>
            <person name="Brown C.T."/>
            <person name="Hug L.A."/>
            <person name="Sharon I."/>
            <person name="Castelle C.J."/>
            <person name="Probst A.J."/>
            <person name="Thomas B.C."/>
            <person name="Singh A."/>
            <person name="Wilkins M.J."/>
            <person name="Karaoz U."/>
            <person name="Brodie E.L."/>
            <person name="Williams K.H."/>
            <person name="Hubbard S.S."/>
            <person name="Banfield J.F."/>
        </authorList>
    </citation>
    <scope>NUCLEOTIDE SEQUENCE [LARGE SCALE GENOMIC DNA]</scope>
</reference>
<keyword evidence="5" id="KW-0133">Cell shape</keyword>
<evidence type="ECO:0000256" key="7">
    <source>
        <dbReference type="ARBA" id="ARBA00022989"/>
    </source>
</evidence>
<dbReference type="GO" id="GO:0008658">
    <property type="term" value="F:penicillin binding"/>
    <property type="evidence" value="ECO:0007669"/>
    <property type="project" value="InterPro"/>
</dbReference>
<dbReference type="InterPro" id="IPR001460">
    <property type="entry name" value="PCN-bd_Tpept"/>
</dbReference>
<evidence type="ECO:0000313" key="13">
    <source>
        <dbReference type="EMBL" id="OHA25890.1"/>
    </source>
</evidence>
<dbReference type="InterPro" id="IPR005311">
    <property type="entry name" value="PBP_dimer"/>
</dbReference>
<comment type="subcellular location">
    <subcellularLocation>
        <location evidence="2">Cell membrane</location>
    </subcellularLocation>
    <subcellularLocation>
        <location evidence="1">Membrane</location>
        <topology evidence="1">Single-pass membrane protein</topology>
    </subcellularLocation>
</comment>
<dbReference type="Gene3D" id="3.90.1310.10">
    <property type="entry name" value="Penicillin-binding protein 2a (Domain 2)"/>
    <property type="match status" value="1"/>
</dbReference>
<evidence type="ECO:0000256" key="5">
    <source>
        <dbReference type="ARBA" id="ARBA00022960"/>
    </source>
</evidence>
<dbReference type="AlphaFoldDB" id="A0A1G2MPR4"/>
<accession>A0A1G2MPR4</accession>
<evidence type="ECO:0000256" key="3">
    <source>
        <dbReference type="ARBA" id="ARBA00022475"/>
    </source>
</evidence>
<dbReference type="GO" id="GO:0005886">
    <property type="term" value="C:plasma membrane"/>
    <property type="evidence" value="ECO:0007669"/>
    <property type="project" value="TreeGrafter"/>
</dbReference>
<dbReference type="Proteomes" id="UP000177565">
    <property type="component" value="Unassembled WGS sequence"/>
</dbReference>
<evidence type="ECO:0000256" key="6">
    <source>
        <dbReference type="ARBA" id="ARBA00022984"/>
    </source>
</evidence>
<dbReference type="GO" id="GO:0071555">
    <property type="term" value="P:cell wall organization"/>
    <property type="evidence" value="ECO:0007669"/>
    <property type="project" value="TreeGrafter"/>
</dbReference>
<keyword evidence="9" id="KW-0961">Cell wall biogenesis/degradation</keyword>
<organism evidence="13 14">
    <name type="scientific">Candidatus Taylorbacteria bacterium RIFCSPHIGHO2_02_FULL_46_13</name>
    <dbReference type="NCBI Taxonomy" id="1802312"/>
    <lineage>
        <taxon>Bacteria</taxon>
        <taxon>Candidatus Tayloriibacteriota</taxon>
    </lineage>
</organism>
<dbReference type="Pfam" id="PF00905">
    <property type="entry name" value="Transpeptidase"/>
    <property type="match status" value="1"/>
</dbReference>
<evidence type="ECO:0008006" key="15">
    <source>
        <dbReference type="Google" id="ProtNLM"/>
    </source>
</evidence>
<keyword evidence="3" id="KW-1003">Cell membrane</keyword>
<evidence type="ECO:0000259" key="11">
    <source>
        <dbReference type="Pfam" id="PF00905"/>
    </source>
</evidence>
<dbReference type="SUPFAM" id="SSF56601">
    <property type="entry name" value="beta-lactamase/transpeptidase-like"/>
    <property type="match status" value="1"/>
</dbReference>
<evidence type="ECO:0000256" key="1">
    <source>
        <dbReference type="ARBA" id="ARBA00004167"/>
    </source>
</evidence>
<sequence length="570" mass="63066">MRFFWSKPRRVSSAHAGHEIAPDEIFLDSSNLPEFDTYQFEGRLERAISKKTLAIASAFFFVFCTLLLVRTWILQVKQGETYSLLSERNSLHHTVIFAPRGLIEDRNGVSLVSNNASDTHPEYPSRVYTAGPGFAHLLGYVEYPKKDSSGVYYRYEFKGKEGVEVFYDDLLVGENGAKITEQNVSGKVESESLLKPSRAGVTLTLSIDSRMQSAWYGFIKDVATTNNFTGGAGVLLDIETGEIIAMTSFPEFNSTVLSEGEDTLAIKGYVSNKAEPFLNRAVNGLYTPGSIVKPFLATGALTEKLIDPNKKILSTGSISIPNPFDPKKKSVFMDWRAHGWVDMRQALAVSSDVYFYEIGGGYGDQQGLGIYNIEKYLRLFGFGQANEDNFLLSTAGTLPNPEWKSKNFDGEIWRVGDTYNSAIGQYGMQVTPLQAVRGIAAVANDGKLLEPTVLKDGNQGRAYAKDLGLSSDDLAVVREGMRDAVRSGGTAQNINISGVQIAAKTGTAELDSKKQFVNSWIVGFFPYDKPRYAFAMIMEKGPHENTVGALYVMRRFFEWLVVSAPEYVKE</sequence>
<keyword evidence="6" id="KW-0573">Peptidoglycan synthesis</keyword>
<dbReference type="InterPro" id="IPR036138">
    <property type="entry name" value="PBP_dimer_sf"/>
</dbReference>
<dbReference type="PANTHER" id="PTHR30627">
    <property type="entry name" value="PEPTIDOGLYCAN D,D-TRANSPEPTIDASE"/>
    <property type="match status" value="1"/>
</dbReference>
<dbReference type="InterPro" id="IPR050515">
    <property type="entry name" value="Beta-lactam/transpept"/>
</dbReference>
<keyword evidence="8 10" id="KW-0472">Membrane</keyword>
<dbReference type="EMBL" id="MHRQ01000031">
    <property type="protein sequence ID" value="OHA25890.1"/>
    <property type="molecule type" value="Genomic_DNA"/>
</dbReference>
<feature type="transmembrane region" description="Helical" evidence="10">
    <location>
        <begin position="53"/>
        <end position="73"/>
    </location>
</feature>
<gene>
    <name evidence="13" type="ORF">A3C06_00330</name>
</gene>
<dbReference type="PANTHER" id="PTHR30627:SF2">
    <property type="entry name" value="PEPTIDOGLYCAN D,D-TRANSPEPTIDASE MRDA"/>
    <property type="match status" value="1"/>
</dbReference>
<comment type="caution">
    <text evidence="13">The sequence shown here is derived from an EMBL/GenBank/DDBJ whole genome shotgun (WGS) entry which is preliminary data.</text>
</comment>
<protein>
    <recommendedName>
        <fullName evidence="15">Penicillin-binding protein transpeptidase domain-containing protein</fullName>
    </recommendedName>
</protein>
<evidence type="ECO:0000256" key="4">
    <source>
        <dbReference type="ARBA" id="ARBA00022692"/>
    </source>
</evidence>
<evidence type="ECO:0000256" key="2">
    <source>
        <dbReference type="ARBA" id="ARBA00004236"/>
    </source>
</evidence>
<name>A0A1G2MPR4_9BACT</name>
<proteinExistence type="predicted"/>
<dbReference type="Pfam" id="PF03717">
    <property type="entry name" value="PBP_dimer"/>
    <property type="match status" value="1"/>
</dbReference>
<dbReference type="STRING" id="1802312.A3C06_00330"/>
<dbReference type="Gene3D" id="3.40.710.10">
    <property type="entry name" value="DD-peptidase/beta-lactamase superfamily"/>
    <property type="match status" value="1"/>
</dbReference>
<evidence type="ECO:0000256" key="10">
    <source>
        <dbReference type="SAM" id="Phobius"/>
    </source>
</evidence>
<feature type="domain" description="Penicillin-binding protein dimerisation" evidence="12">
    <location>
        <begin position="123"/>
        <end position="191"/>
    </location>
</feature>
<evidence type="ECO:0000259" key="12">
    <source>
        <dbReference type="Pfam" id="PF03717"/>
    </source>
</evidence>